<gene>
    <name evidence="4" type="ORF">AWC08_02090</name>
</gene>
<evidence type="ECO:0000256" key="2">
    <source>
        <dbReference type="ARBA" id="ARBA00023026"/>
    </source>
</evidence>
<dbReference type="Gene3D" id="3.40.720.10">
    <property type="entry name" value="Alkaline Phosphatase, subunit A"/>
    <property type="match status" value="1"/>
</dbReference>
<sequence>GAGGGGGTGGIASAFSGGLRGGGGGAGGASGAFSGLVGAAGGGGGVGGAGDFGGPGGAGGPSGISGSIFGGGSGTIGGSLIGAGGVGGDGGAGHAAAGVGGSGGPGGQVVGTGGTGGVGGASQTAASGLGGPGGAAGLLGSGGAGGAGGAGHLGGQGGVGGAAGLIGGGGAGGPGGLSAGGTGGAGGYGGLGGSLLGSGGPAGPGAEATPGHSGGNGGMGGSALLIGNGGNGGNGGYSTTLNLLGRPGTIGTGGWLIGDNGIPGLPMSPNLLVNGSFEFASPSTTGFSSVTVPGWTVTGTPTIVPYGTPLTYPSPTSTPFPTVPNFLGLGFPGNPAPGAGSNFAGGGPVATSSISQTVNLAAATANINTGTVPYTLSGLLGGYLLDPSSTTVQVTFLNGNGVALGTGSIGPVSTIDRLGMTGFQARDISGTIPVGTTQAVVTATFTDRNPILGNYNGSFADNLSFTVGDPTLAAPMLTVPTSNVGQLDHVYLIYMENKGAYDILGSVNAPYLNSLINSYGYANNYYALGHPSDPNYFRVMGGSDFGLIYNPASPSINAPSLMEAMDNAGVSWVGYAQGMPYPGAIVSQGDYAVDALPFAQFTYVYNNTPTYLQTHLQPLTQLSVDLQSTATTPRFSWIAADGAYNMEGPVDFPGGAANWLASQLTNHQYNVAAGDQFLQQTVSTIQNSASWNTNAANARSAIFITFDEDYNNLSLGIGNQGNLINMVVIPNDAAVTFGGMQSGHFVTNTRYDHYGLMSTLEYALSPTAGTPLTTLTYNDKYALPLNDFWT</sequence>
<dbReference type="AlphaFoldDB" id="A0A1X1VWQ2"/>
<feature type="non-terminal residue" evidence="4">
    <location>
        <position position="1"/>
    </location>
</feature>
<dbReference type="EMBL" id="LQOY01000200">
    <property type="protein sequence ID" value="ORV73556.1"/>
    <property type="molecule type" value="Genomic_DNA"/>
</dbReference>
<evidence type="ECO:0008006" key="6">
    <source>
        <dbReference type="Google" id="ProtNLM"/>
    </source>
</evidence>
<evidence type="ECO:0000313" key="4">
    <source>
        <dbReference type="EMBL" id="ORV73556.1"/>
    </source>
</evidence>
<evidence type="ECO:0000313" key="5">
    <source>
        <dbReference type="Proteomes" id="UP000193928"/>
    </source>
</evidence>
<keyword evidence="5" id="KW-1185">Reference proteome</keyword>
<name>A0A1X1VWQ2_MYCGO</name>
<dbReference type="InterPro" id="IPR007312">
    <property type="entry name" value="Phosphoesterase"/>
</dbReference>
<accession>A0A1X1VWQ2</accession>
<protein>
    <recommendedName>
        <fullName evidence="6">Phosphoesterase</fullName>
    </recommendedName>
</protein>
<keyword evidence="1" id="KW-0378">Hydrolase</keyword>
<organism evidence="4 5">
    <name type="scientific">Mycobacterium gordonae</name>
    <dbReference type="NCBI Taxonomy" id="1778"/>
    <lineage>
        <taxon>Bacteria</taxon>
        <taxon>Bacillati</taxon>
        <taxon>Actinomycetota</taxon>
        <taxon>Actinomycetes</taxon>
        <taxon>Mycobacteriales</taxon>
        <taxon>Mycobacteriaceae</taxon>
        <taxon>Mycobacterium</taxon>
    </lineage>
</organism>
<keyword evidence="2" id="KW-0843">Virulence</keyword>
<proteinExistence type="predicted"/>
<feature type="region of interest" description="Disordered" evidence="3">
    <location>
        <begin position="199"/>
        <end position="219"/>
    </location>
</feature>
<comment type="caution">
    <text evidence="4">The sequence shown here is derived from an EMBL/GenBank/DDBJ whole genome shotgun (WGS) entry which is preliminary data.</text>
</comment>
<dbReference type="InterPro" id="IPR017850">
    <property type="entry name" value="Alkaline_phosphatase_core_sf"/>
</dbReference>
<dbReference type="GO" id="GO:0009395">
    <property type="term" value="P:phospholipid catabolic process"/>
    <property type="evidence" value="ECO:0007669"/>
    <property type="project" value="TreeGrafter"/>
</dbReference>
<evidence type="ECO:0000256" key="1">
    <source>
        <dbReference type="ARBA" id="ARBA00022801"/>
    </source>
</evidence>
<dbReference type="Proteomes" id="UP000193928">
    <property type="component" value="Unassembled WGS sequence"/>
</dbReference>
<dbReference type="PANTHER" id="PTHR31956:SF8">
    <property type="entry name" value="ACID PHOSPHATASE PHOA (AFU_ORTHOLOGUE AFUA_1G03570)"/>
    <property type="match status" value="1"/>
</dbReference>
<evidence type="ECO:0000256" key="3">
    <source>
        <dbReference type="SAM" id="MobiDB-lite"/>
    </source>
</evidence>
<dbReference type="PANTHER" id="PTHR31956">
    <property type="entry name" value="NON-SPECIFIC PHOSPHOLIPASE C4-RELATED"/>
    <property type="match status" value="1"/>
</dbReference>
<dbReference type="GO" id="GO:0016788">
    <property type="term" value="F:hydrolase activity, acting on ester bonds"/>
    <property type="evidence" value="ECO:0007669"/>
    <property type="project" value="InterPro"/>
</dbReference>
<reference evidence="4 5" key="1">
    <citation type="submission" date="2016-01" db="EMBL/GenBank/DDBJ databases">
        <title>The new phylogeny of the genus Mycobacterium.</title>
        <authorList>
            <person name="Tarcisio F."/>
            <person name="Conor M."/>
            <person name="Antonella G."/>
            <person name="Elisabetta G."/>
            <person name="Giulia F.S."/>
            <person name="Sara T."/>
            <person name="Anna F."/>
            <person name="Clotilde B."/>
            <person name="Roberto B."/>
            <person name="Veronica D.S."/>
            <person name="Fabio R."/>
            <person name="Monica P."/>
            <person name="Olivier J."/>
            <person name="Enrico T."/>
            <person name="Nicola S."/>
        </authorList>
    </citation>
    <scope>NUCLEOTIDE SEQUENCE [LARGE SCALE GENOMIC DNA]</scope>
    <source>
        <strain evidence="4 5">DSM 44160</strain>
    </source>
</reference>
<dbReference type="Pfam" id="PF04185">
    <property type="entry name" value="Phosphoesterase"/>
    <property type="match status" value="1"/>
</dbReference>
<dbReference type="RefSeq" id="WP_142283802.1">
    <property type="nucleotide sequence ID" value="NZ_LQOY01000200.1"/>
</dbReference>